<dbReference type="GO" id="GO:0003676">
    <property type="term" value="F:nucleic acid binding"/>
    <property type="evidence" value="ECO:0007669"/>
    <property type="project" value="InterPro"/>
</dbReference>
<reference evidence="3" key="1">
    <citation type="journal article" date="2019" name="bioRxiv">
        <title>The Genome of the Zebra Mussel, Dreissena polymorpha: A Resource for Invasive Species Research.</title>
        <authorList>
            <person name="McCartney M.A."/>
            <person name="Auch B."/>
            <person name="Kono T."/>
            <person name="Mallez S."/>
            <person name="Zhang Y."/>
            <person name="Obille A."/>
            <person name="Becker A."/>
            <person name="Abrahante J.E."/>
            <person name="Garbe J."/>
            <person name="Badalamenti J.P."/>
            <person name="Herman A."/>
            <person name="Mangelson H."/>
            <person name="Liachko I."/>
            <person name="Sullivan S."/>
            <person name="Sone E.D."/>
            <person name="Koren S."/>
            <person name="Silverstein K.A.T."/>
            <person name="Beckman K.B."/>
            <person name="Gohl D.M."/>
        </authorList>
    </citation>
    <scope>NUCLEOTIDE SEQUENCE</scope>
    <source>
        <strain evidence="3">Duluth1</strain>
        <tissue evidence="3">Whole animal</tissue>
    </source>
</reference>
<accession>A0A9D4MIK8</accession>
<evidence type="ECO:0000256" key="1">
    <source>
        <dbReference type="SAM" id="MobiDB-lite"/>
    </source>
</evidence>
<feature type="region of interest" description="Disordered" evidence="1">
    <location>
        <begin position="67"/>
        <end position="103"/>
    </location>
</feature>
<protein>
    <recommendedName>
        <fullName evidence="5">CCHC-type domain-containing protein</fullName>
    </recommendedName>
</protein>
<dbReference type="GO" id="GO:0008270">
    <property type="term" value="F:zinc ion binding"/>
    <property type="evidence" value="ECO:0007669"/>
    <property type="project" value="InterPro"/>
</dbReference>
<comment type="caution">
    <text evidence="3">The sequence shown here is derived from an EMBL/GenBank/DDBJ whole genome shotgun (WGS) entry which is preliminary data.</text>
</comment>
<dbReference type="EMBL" id="JAIWYP010000002">
    <property type="protein sequence ID" value="KAH3875982.1"/>
    <property type="molecule type" value="Genomic_DNA"/>
</dbReference>
<dbReference type="EMBL" id="JAIWYP010000011">
    <property type="protein sequence ID" value="KAH3740963.1"/>
    <property type="molecule type" value="Genomic_DNA"/>
</dbReference>
<feature type="region of interest" description="Disordered" evidence="1">
    <location>
        <begin position="1"/>
        <end position="21"/>
    </location>
</feature>
<reference evidence="3" key="2">
    <citation type="submission" date="2020-11" db="EMBL/GenBank/DDBJ databases">
        <authorList>
            <person name="McCartney M.A."/>
            <person name="Auch B."/>
            <person name="Kono T."/>
            <person name="Mallez S."/>
            <person name="Becker A."/>
            <person name="Gohl D.M."/>
            <person name="Silverstein K.A.T."/>
            <person name="Koren S."/>
            <person name="Bechman K.B."/>
            <person name="Herman A."/>
            <person name="Abrahante J.E."/>
            <person name="Garbe J."/>
        </authorList>
    </citation>
    <scope>NUCLEOTIDE SEQUENCE</scope>
    <source>
        <strain evidence="3">Duluth1</strain>
        <tissue evidence="3">Whole animal</tissue>
    </source>
</reference>
<dbReference type="SUPFAM" id="SSF57756">
    <property type="entry name" value="Retrovirus zinc finger-like domains"/>
    <property type="match status" value="1"/>
</dbReference>
<proteinExistence type="predicted"/>
<evidence type="ECO:0008006" key="5">
    <source>
        <dbReference type="Google" id="ProtNLM"/>
    </source>
</evidence>
<gene>
    <name evidence="3" type="ORF">DPMN_039261</name>
    <name evidence="2" type="ORF">DPMN_047681</name>
</gene>
<name>A0A9D4MIK8_DREPO</name>
<feature type="compositionally biased region" description="Basic and acidic residues" evidence="1">
    <location>
        <begin position="67"/>
        <end position="88"/>
    </location>
</feature>
<dbReference type="Proteomes" id="UP000828390">
    <property type="component" value="Unassembled WGS sequence"/>
</dbReference>
<dbReference type="InterPro" id="IPR036875">
    <property type="entry name" value="Znf_CCHC_sf"/>
</dbReference>
<sequence length="103" mass="11940">MDFPNRRLNASGSEQHKGDQHKVLNQILARLKKLEDREVTGPFRKGVRLNVECYKCHNKGHYAREFPSRNGIEEKQRYPTKGQDEVKHLNGQGTSRAPEERSI</sequence>
<dbReference type="AlphaFoldDB" id="A0A9D4MIK8"/>
<dbReference type="Gene3D" id="4.10.60.10">
    <property type="entry name" value="Zinc finger, CCHC-type"/>
    <property type="match status" value="1"/>
</dbReference>
<evidence type="ECO:0000313" key="4">
    <source>
        <dbReference type="Proteomes" id="UP000828390"/>
    </source>
</evidence>
<evidence type="ECO:0000313" key="2">
    <source>
        <dbReference type="EMBL" id="KAH3740963.1"/>
    </source>
</evidence>
<evidence type="ECO:0000313" key="3">
    <source>
        <dbReference type="EMBL" id="KAH3875982.1"/>
    </source>
</evidence>
<organism evidence="3 4">
    <name type="scientific">Dreissena polymorpha</name>
    <name type="common">Zebra mussel</name>
    <name type="synonym">Mytilus polymorpha</name>
    <dbReference type="NCBI Taxonomy" id="45954"/>
    <lineage>
        <taxon>Eukaryota</taxon>
        <taxon>Metazoa</taxon>
        <taxon>Spiralia</taxon>
        <taxon>Lophotrochozoa</taxon>
        <taxon>Mollusca</taxon>
        <taxon>Bivalvia</taxon>
        <taxon>Autobranchia</taxon>
        <taxon>Heteroconchia</taxon>
        <taxon>Euheterodonta</taxon>
        <taxon>Imparidentia</taxon>
        <taxon>Neoheterodontei</taxon>
        <taxon>Myida</taxon>
        <taxon>Dreissenoidea</taxon>
        <taxon>Dreissenidae</taxon>
        <taxon>Dreissena</taxon>
    </lineage>
</organism>
<keyword evidence="4" id="KW-1185">Reference proteome</keyword>